<evidence type="ECO:0000256" key="1">
    <source>
        <dbReference type="ARBA" id="ARBA00022801"/>
    </source>
</evidence>
<dbReference type="CDD" id="cd00431">
    <property type="entry name" value="cysteine_hydrolases"/>
    <property type="match status" value="1"/>
</dbReference>
<dbReference type="GO" id="GO:0016787">
    <property type="term" value="F:hydrolase activity"/>
    <property type="evidence" value="ECO:0007669"/>
    <property type="project" value="UniProtKB-KW"/>
</dbReference>
<comment type="caution">
    <text evidence="3">The sequence shown here is derived from an EMBL/GenBank/DDBJ whole genome shotgun (WGS) entry which is preliminary data.</text>
</comment>
<keyword evidence="1 3" id="KW-0378">Hydrolase</keyword>
<proteinExistence type="predicted"/>
<reference evidence="3" key="1">
    <citation type="submission" date="2016-12" db="EMBL/GenBank/DDBJ databases">
        <authorList>
            <person name="Moulin L."/>
        </authorList>
    </citation>
    <scope>NUCLEOTIDE SEQUENCE [LARGE SCALE GENOMIC DNA]</scope>
    <source>
        <strain evidence="3">STM 7183</strain>
    </source>
</reference>
<dbReference type="Gene3D" id="3.40.50.850">
    <property type="entry name" value="Isochorismatase-like"/>
    <property type="match status" value="1"/>
</dbReference>
<dbReference type="Pfam" id="PF00857">
    <property type="entry name" value="Isochorismatase"/>
    <property type="match status" value="1"/>
</dbReference>
<dbReference type="AlphaFoldDB" id="A0A1N7SU27"/>
<dbReference type="InterPro" id="IPR036380">
    <property type="entry name" value="Isochorismatase-like_sf"/>
</dbReference>
<name>A0A1N7SU27_9BURK</name>
<dbReference type="PANTHER" id="PTHR43540:SF7">
    <property type="entry name" value="ISOCHORISMATASE FAMILY PROTEIN YECD"/>
    <property type="match status" value="1"/>
</dbReference>
<keyword evidence="4" id="KW-1185">Reference proteome</keyword>
<sequence>MAQALSIDPRSTAIVLIDLQHSNVGRQLEPHSAADVVTRSLRAADALRAAGGTVVFVRVDIPQLLSLPADAPLRPRDAPAPPPQASELVPECNVQSGDVIVTKRQWGAFYGTDLEQQLRRRGIRTIVLTGIATNFGVESTARAAFDRGYELVFIEDAMSSFSGDVHRFPVEHIFPRMGFVRSTEEFIDAVAETGTFGGA</sequence>
<protein>
    <submittedName>
        <fullName evidence="3">Uncharacterized isochorismatase family protein YwoC</fullName>
        <ecNumber evidence="3">3.-.-.-</ecNumber>
    </submittedName>
</protein>
<dbReference type="OrthoDB" id="9781985at2"/>
<organism evidence="3 4">
    <name type="scientific">Paraburkholderia piptadeniae</name>
    <dbReference type="NCBI Taxonomy" id="1701573"/>
    <lineage>
        <taxon>Bacteria</taxon>
        <taxon>Pseudomonadati</taxon>
        <taxon>Pseudomonadota</taxon>
        <taxon>Betaproteobacteria</taxon>
        <taxon>Burkholderiales</taxon>
        <taxon>Burkholderiaceae</taxon>
        <taxon>Paraburkholderia</taxon>
    </lineage>
</organism>
<evidence type="ECO:0000313" key="3">
    <source>
        <dbReference type="EMBL" id="SIT50818.1"/>
    </source>
</evidence>
<dbReference type="Proteomes" id="UP000195569">
    <property type="component" value="Unassembled WGS sequence"/>
</dbReference>
<gene>
    <name evidence="3" type="primary">ywoC</name>
    <name evidence="3" type="ORF">BN2476_950013</name>
</gene>
<dbReference type="EMBL" id="CYGY02000095">
    <property type="protein sequence ID" value="SIT50818.1"/>
    <property type="molecule type" value="Genomic_DNA"/>
</dbReference>
<dbReference type="RefSeq" id="WP_087739434.1">
    <property type="nucleotide sequence ID" value="NZ_CYGY02000095.1"/>
</dbReference>
<dbReference type="PANTHER" id="PTHR43540">
    <property type="entry name" value="PEROXYUREIDOACRYLATE/UREIDOACRYLATE AMIDOHYDROLASE-RELATED"/>
    <property type="match status" value="1"/>
</dbReference>
<dbReference type="InterPro" id="IPR050272">
    <property type="entry name" value="Isochorismatase-like_hydrls"/>
</dbReference>
<feature type="domain" description="Isochorismatase-like" evidence="2">
    <location>
        <begin position="12"/>
        <end position="185"/>
    </location>
</feature>
<evidence type="ECO:0000313" key="4">
    <source>
        <dbReference type="Proteomes" id="UP000195569"/>
    </source>
</evidence>
<dbReference type="SUPFAM" id="SSF52499">
    <property type="entry name" value="Isochorismatase-like hydrolases"/>
    <property type="match status" value="1"/>
</dbReference>
<accession>A0A1N7SU27</accession>
<dbReference type="InterPro" id="IPR000868">
    <property type="entry name" value="Isochorismatase-like_dom"/>
</dbReference>
<evidence type="ECO:0000259" key="2">
    <source>
        <dbReference type="Pfam" id="PF00857"/>
    </source>
</evidence>
<dbReference type="EC" id="3.-.-.-" evidence="3"/>